<dbReference type="AlphaFoldDB" id="A0A653CYP3"/>
<organism evidence="1 2">
    <name type="scientific">Callosobruchus maculatus</name>
    <name type="common">Southern cowpea weevil</name>
    <name type="synonym">Pulse bruchid</name>
    <dbReference type="NCBI Taxonomy" id="64391"/>
    <lineage>
        <taxon>Eukaryota</taxon>
        <taxon>Metazoa</taxon>
        <taxon>Ecdysozoa</taxon>
        <taxon>Arthropoda</taxon>
        <taxon>Hexapoda</taxon>
        <taxon>Insecta</taxon>
        <taxon>Pterygota</taxon>
        <taxon>Neoptera</taxon>
        <taxon>Endopterygota</taxon>
        <taxon>Coleoptera</taxon>
        <taxon>Polyphaga</taxon>
        <taxon>Cucujiformia</taxon>
        <taxon>Chrysomeloidea</taxon>
        <taxon>Chrysomelidae</taxon>
        <taxon>Bruchinae</taxon>
        <taxon>Bruchini</taxon>
        <taxon>Callosobruchus</taxon>
    </lineage>
</organism>
<evidence type="ECO:0000313" key="1">
    <source>
        <dbReference type="EMBL" id="VEN52843.1"/>
    </source>
</evidence>
<sequence length="50" mass="5758">MESGCFLTYMSIKSFLTFESSITMSTCTELITRYLLFLGVLTYDEQNQLS</sequence>
<keyword evidence="2" id="KW-1185">Reference proteome</keyword>
<name>A0A653CYP3_CALMS</name>
<dbReference type="Proteomes" id="UP000410492">
    <property type="component" value="Unassembled WGS sequence"/>
</dbReference>
<protein>
    <submittedName>
        <fullName evidence="1">Uncharacterized protein</fullName>
    </submittedName>
</protein>
<accession>A0A653CYP3</accession>
<evidence type="ECO:0000313" key="2">
    <source>
        <dbReference type="Proteomes" id="UP000410492"/>
    </source>
</evidence>
<gene>
    <name evidence="1" type="ORF">CALMAC_LOCUS12841</name>
</gene>
<proteinExistence type="predicted"/>
<dbReference type="EMBL" id="CAACVG010009314">
    <property type="protein sequence ID" value="VEN52843.1"/>
    <property type="molecule type" value="Genomic_DNA"/>
</dbReference>
<reference evidence="1 2" key="1">
    <citation type="submission" date="2019-01" db="EMBL/GenBank/DDBJ databases">
        <authorList>
            <person name="Sayadi A."/>
        </authorList>
    </citation>
    <scope>NUCLEOTIDE SEQUENCE [LARGE SCALE GENOMIC DNA]</scope>
</reference>